<feature type="region of interest" description="Disordered" evidence="1">
    <location>
        <begin position="403"/>
        <end position="443"/>
    </location>
</feature>
<dbReference type="PANTHER" id="PTHR12526">
    <property type="entry name" value="GLYCOSYLTRANSFERASE"/>
    <property type="match status" value="1"/>
</dbReference>
<dbReference type="AlphaFoldDB" id="A0A7X0LKZ0"/>
<dbReference type="PANTHER" id="PTHR12526:SF636">
    <property type="entry name" value="BLL3647 PROTEIN"/>
    <property type="match status" value="1"/>
</dbReference>
<evidence type="ECO:0000256" key="1">
    <source>
        <dbReference type="SAM" id="MobiDB-lite"/>
    </source>
</evidence>
<keyword evidence="3" id="KW-1185">Reference proteome</keyword>
<keyword evidence="2" id="KW-0808">Transferase</keyword>
<accession>A0A7X0LKZ0</accession>
<dbReference type="Proteomes" id="UP000541810">
    <property type="component" value="Unassembled WGS sequence"/>
</dbReference>
<gene>
    <name evidence="2" type="ORF">HNQ40_002248</name>
</gene>
<dbReference type="SUPFAM" id="SSF53756">
    <property type="entry name" value="UDP-Glycosyltransferase/glycogen phosphorylase"/>
    <property type="match status" value="1"/>
</dbReference>
<dbReference type="RefSeq" id="WP_184677959.1">
    <property type="nucleotide sequence ID" value="NZ_JACHGY010000001.1"/>
</dbReference>
<sequence length="443" mass="47968">MNDAVNPRPKVLFIGRGAPWSGGAGYLVRQKMFLDAFTSFADVTAAMFELCPDDVEAGVFDGGCERVVALPRCPLRREGRWEMLLKDSISKTPRNMRGFDGEAAQVVMQTLKPDSFDAVFCYRIDTAAWSGVLGRSDLLLDIDDPEHARTARRVELCGETPDARTLRDMAKVKRFELDAAASARVSFVCQPVDRDRFNDPKPEVAPNAVQTPDEYPGYQPDPDTLLFVGNLNAGMENPNVQGLMWFLDEVWPAISEKRPDTRLRIGGKTSAMVSERLDELPGRVERLGFVPDMAEAVRSAAVNLAPIQFGTGTRIKVLDALANGGAVVGTTLACEGIGVEDGKHVRLADTPEAFADACVELLNDPGRAATMGREGHALIRAEYSTSAHVPRLAQRFAELMGVTLGEQPGPGTPGSETKPVADDQDASDQGDAVEHGAEAIRTN</sequence>
<organism evidence="2 3">
    <name type="scientific">Algisphaera agarilytica</name>
    <dbReference type="NCBI Taxonomy" id="1385975"/>
    <lineage>
        <taxon>Bacteria</taxon>
        <taxon>Pseudomonadati</taxon>
        <taxon>Planctomycetota</taxon>
        <taxon>Phycisphaerae</taxon>
        <taxon>Phycisphaerales</taxon>
        <taxon>Phycisphaeraceae</taxon>
        <taxon>Algisphaera</taxon>
    </lineage>
</organism>
<evidence type="ECO:0000313" key="3">
    <source>
        <dbReference type="Proteomes" id="UP000541810"/>
    </source>
</evidence>
<protein>
    <submittedName>
        <fullName evidence="2">Glycosyltransferase involved in cell wall biosynthesis</fullName>
    </submittedName>
</protein>
<feature type="compositionally biased region" description="Basic and acidic residues" evidence="1">
    <location>
        <begin position="432"/>
        <end position="443"/>
    </location>
</feature>
<dbReference type="CDD" id="cd03801">
    <property type="entry name" value="GT4_PimA-like"/>
    <property type="match status" value="1"/>
</dbReference>
<evidence type="ECO:0000313" key="2">
    <source>
        <dbReference type="EMBL" id="MBB6430442.1"/>
    </source>
</evidence>
<reference evidence="2 3" key="1">
    <citation type="submission" date="2020-08" db="EMBL/GenBank/DDBJ databases">
        <title>Genomic Encyclopedia of Type Strains, Phase IV (KMG-IV): sequencing the most valuable type-strain genomes for metagenomic binning, comparative biology and taxonomic classification.</title>
        <authorList>
            <person name="Goeker M."/>
        </authorList>
    </citation>
    <scope>NUCLEOTIDE SEQUENCE [LARGE SCALE GENOMIC DNA]</scope>
    <source>
        <strain evidence="2 3">DSM 103725</strain>
    </source>
</reference>
<dbReference type="Gene3D" id="3.40.50.2000">
    <property type="entry name" value="Glycogen Phosphorylase B"/>
    <property type="match status" value="2"/>
</dbReference>
<proteinExistence type="predicted"/>
<dbReference type="Pfam" id="PF13692">
    <property type="entry name" value="Glyco_trans_1_4"/>
    <property type="match status" value="1"/>
</dbReference>
<comment type="caution">
    <text evidence="2">The sequence shown here is derived from an EMBL/GenBank/DDBJ whole genome shotgun (WGS) entry which is preliminary data.</text>
</comment>
<dbReference type="GO" id="GO:0016757">
    <property type="term" value="F:glycosyltransferase activity"/>
    <property type="evidence" value="ECO:0007669"/>
    <property type="project" value="TreeGrafter"/>
</dbReference>
<name>A0A7X0LKZ0_9BACT</name>
<dbReference type="EMBL" id="JACHGY010000001">
    <property type="protein sequence ID" value="MBB6430442.1"/>
    <property type="molecule type" value="Genomic_DNA"/>
</dbReference>